<proteinExistence type="predicted"/>
<name>A0A377GGF0_9GAMM</name>
<dbReference type="AlphaFoldDB" id="A0A377GGF0"/>
<reference evidence="1 3" key="1">
    <citation type="submission" date="2017-01" db="EMBL/GenBank/DDBJ databases">
        <authorList>
            <person name="Varghese N."/>
            <person name="Submissions S."/>
        </authorList>
    </citation>
    <scope>NUCLEOTIDE SEQUENCE [LARGE SCALE GENOMIC DNA]</scope>
    <source>
        <strain evidence="1 3">ATCC 33342</strain>
    </source>
</reference>
<dbReference type="STRING" id="464.Lgor_0474"/>
<evidence type="ECO:0000313" key="3">
    <source>
        <dbReference type="Proteomes" id="UP000186808"/>
    </source>
</evidence>
<dbReference type="EMBL" id="FTNL01000020">
    <property type="protein sequence ID" value="SIR70264.1"/>
    <property type="molecule type" value="Genomic_DNA"/>
</dbReference>
<organism evidence="2 4">
    <name type="scientific">Fluoribacter gormanii</name>
    <dbReference type="NCBI Taxonomy" id="464"/>
    <lineage>
        <taxon>Bacteria</taxon>
        <taxon>Pseudomonadati</taxon>
        <taxon>Pseudomonadota</taxon>
        <taxon>Gammaproteobacteria</taxon>
        <taxon>Legionellales</taxon>
        <taxon>Legionellaceae</taxon>
        <taxon>Fluoribacter</taxon>
    </lineage>
</organism>
<protein>
    <submittedName>
        <fullName evidence="2">Uncharacterized protein</fullName>
    </submittedName>
</protein>
<evidence type="ECO:0000313" key="1">
    <source>
        <dbReference type="EMBL" id="SIR70264.1"/>
    </source>
</evidence>
<gene>
    <name evidence="2" type="ORF">NCTC11401_00415</name>
    <name evidence="1" type="ORF">SAMN05421777_12022</name>
</gene>
<keyword evidence="3" id="KW-1185">Reference proteome</keyword>
<dbReference type="EMBL" id="UGGV01000001">
    <property type="protein sequence ID" value="STO23615.1"/>
    <property type="molecule type" value="Genomic_DNA"/>
</dbReference>
<dbReference type="OrthoDB" id="5654032at2"/>
<accession>A0A377GGF0</accession>
<evidence type="ECO:0000313" key="4">
    <source>
        <dbReference type="Proteomes" id="UP000254374"/>
    </source>
</evidence>
<dbReference type="Proteomes" id="UP000254374">
    <property type="component" value="Unassembled WGS sequence"/>
</dbReference>
<dbReference type="RefSeq" id="WP_058466987.1">
    <property type="nucleotide sequence ID" value="NZ_CAAAIX010000019.1"/>
</dbReference>
<evidence type="ECO:0000313" key="2">
    <source>
        <dbReference type="EMBL" id="STO23615.1"/>
    </source>
</evidence>
<sequence>MWHLRVMRELLKTLPKKNRKGGEVFLNELFLSVKAVGENPEIEFFLGLIEKSFLKFENQKPCSVSLTEFSRHIFGLTLLYIKSSDELAIWNSDFIPKIRKIERFLAFEKGQSMVQFLNQLEINVFASLEYKMNINFAHLRSILSKCTALELSENGTSEIARFFTDTYAKELDEENCCDAFKLIIQDAKTHLESQKNETLPQISLVKSQLSLFKTIKASSDGSESKHEYMKMR</sequence>
<reference evidence="2 4" key="2">
    <citation type="submission" date="2018-06" db="EMBL/GenBank/DDBJ databases">
        <authorList>
            <consortium name="Pathogen Informatics"/>
            <person name="Doyle S."/>
        </authorList>
    </citation>
    <scope>NUCLEOTIDE SEQUENCE [LARGE SCALE GENOMIC DNA]</scope>
    <source>
        <strain evidence="2 4">NCTC11401</strain>
    </source>
</reference>
<dbReference type="Proteomes" id="UP000186808">
    <property type="component" value="Unassembled WGS sequence"/>
</dbReference>